<evidence type="ECO:0008006" key="2">
    <source>
        <dbReference type="Google" id="ProtNLM"/>
    </source>
</evidence>
<dbReference type="EMBL" id="LNQE01001907">
    <property type="protein sequence ID" value="KUG02837.1"/>
    <property type="molecule type" value="Genomic_DNA"/>
</dbReference>
<reference evidence="1" key="1">
    <citation type="journal article" date="2015" name="Proc. Natl. Acad. Sci. U.S.A.">
        <title>Networks of energetic and metabolic interactions define dynamics in microbial communities.</title>
        <authorList>
            <person name="Embree M."/>
            <person name="Liu J.K."/>
            <person name="Al-Bassam M.M."/>
            <person name="Zengler K."/>
        </authorList>
    </citation>
    <scope>NUCLEOTIDE SEQUENCE</scope>
</reference>
<protein>
    <recommendedName>
        <fullName evidence="2">Metal-binding protein</fullName>
    </recommendedName>
</protein>
<evidence type="ECO:0000313" key="1">
    <source>
        <dbReference type="EMBL" id="KUG02837.1"/>
    </source>
</evidence>
<comment type="caution">
    <text evidence="1">The sequence shown here is derived from an EMBL/GenBank/DDBJ whole genome shotgun (WGS) entry which is preliminary data.</text>
</comment>
<gene>
    <name evidence="1" type="ORF">ASZ90_019770</name>
</gene>
<name>A0A0W8E2K7_9ZZZZ</name>
<dbReference type="Pfam" id="PF10050">
    <property type="entry name" value="DUF2284"/>
    <property type="match status" value="1"/>
</dbReference>
<dbReference type="AlphaFoldDB" id="A0A0W8E2K7"/>
<sequence>MWYIYTSQEGNNYPLEFGYRAIETVEIIHNYEKVTDFCRNGCDSYGSGGCPPWAPRFADIQTQYTYGVLVFAKFFSRYKPAKFARCDIPYLQYGFQDIILSSLFTKLGYQVKKCMQEDVLFLNSGHCMGCGLLPCSFLKGDVYCRNPQRRTFAIGATGVEAVPLLQSVFGINLEWYENQQEVNCITKTMGFFCRERSIQNQIMDKMVVNLNSLPCSRFEIPGKEYRTILNGLLSG</sequence>
<dbReference type="InterPro" id="IPR019271">
    <property type="entry name" value="DUF2284_metal-binding"/>
</dbReference>
<proteinExistence type="predicted"/>
<accession>A0A0W8E2K7</accession>
<organism evidence="1">
    <name type="scientific">hydrocarbon metagenome</name>
    <dbReference type="NCBI Taxonomy" id="938273"/>
    <lineage>
        <taxon>unclassified sequences</taxon>
        <taxon>metagenomes</taxon>
        <taxon>ecological metagenomes</taxon>
    </lineage>
</organism>